<evidence type="ECO:0000313" key="6">
    <source>
        <dbReference type="EMBL" id="OAN15226.1"/>
    </source>
</evidence>
<dbReference type="Proteomes" id="UP000078447">
    <property type="component" value="Unassembled WGS sequence"/>
</dbReference>
<dbReference type="RefSeq" id="WP_026832771.1">
    <property type="nucleotide sequence ID" value="NZ_LVVL01000001.1"/>
</dbReference>
<dbReference type="InterPro" id="IPR036634">
    <property type="entry name" value="PRD_sf"/>
</dbReference>
<keyword evidence="3" id="KW-0804">Transcription</keyword>
<keyword evidence="7" id="KW-1185">Reference proteome</keyword>
<dbReference type="CDD" id="cd05568">
    <property type="entry name" value="PTS_IIB_bgl_like"/>
    <property type="match status" value="1"/>
</dbReference>
<protein>
    <recommendedName>
        <fullName evidence="8">PTS system EIIA component</fullName>
    </recommendedName>
</protein>
<dbReference type="InterPro" id="IPR036388">
    <property type="entry name" value="WH-like_DNA-bd_sf"/>
</dbReference>
<dbReference type="Pfam" id="PF08279">
    <property type="entry name" value="HTH_11"/>
    <property type="match status" value="1"/>
</dbReference>
<sequence length="677" mass="77908">MTEFTTREREILFYLLTKTEPIQIQEIAEALETSERTIQRERERLAQTVAPFDLTLSYIRGRGLQLSGDERHKRELREALLLSHRQLPSADDRQVELAYRLLQEQGMIKLQALAHAMYIAPSTITQDLERIDEWFRHYALELRRKKGLGAEVLGEEINKRRLIVSLIFTQWDVLTFYRFLQGNIHQLPQLLQSQQTKWVEAINQAYAVLAPLTKQQDLSDRLIMRATLSLAVQTIRMDEFPMVYELKAYPIEVLHHVDTIEQRLPYPLSIAERQWISEELRSFQQGQQETGEELVIRLRVKRLIEQVSLLYGEAFVEDRALEQGLVSHIMSYTKQNIVNPSYVIKQIEREYPRLFDAVKQAAESVFNDQAFADYDLAFWVMHFGAVLSKPLPKTPYRVLVVCSAGLGSSKLLMNRLRQEFTELDQVESSSLFGISRLQLTNYDFVLSTVPLPDISQPHLLVNPILPKEEVDRIRKLLVSLPKSFQSPVRKEASGWLDLTQLEELVKAARQLTESFSIETISSETDGLEEILLEISNGLVNKHVTSSAVQLSAQLLRRHEMSGLGIPGTRLALFHGRDDSIQRGGFFIYELAQPIELLGMDQVIQPVERILVLAAPEKASDQLLHLLSSISGAIIENDEQTHQFEYGDAKQLDRILNRTFRKVIERELDVEEKVNDFS</sequence>
<accession>A0ABX2VC04</accession>
<comment type="caution">
    <text evidence="6">The sequence shown here is derived from an EMBL/GenBank/DDBJ whole genome shotgun (WGS) entry which is preliminary data.</text>
</comment>
<dbReference type="InterPro" id="IPR016152">
    <property type="entry name" value="PTrfase/Anion_transptr"/>
</dbReference>
<keyword evidence="1" id="KW-0808">Transferase</keyword>
<dbReference type="PANTHER" id="PTHR30185">
    <property type="entry name" value="CRYPTIC BETA-GLUCOSIDE BGL OPERON ANTITERMINATOR"/>
    <property type="match status" value="1"/>
</dbReference>
<keyword evidence="2" id="KW-0805">Transcription regulation</keyword>
<gene>
    <name evidence="6" type="ORF">A3783_04585</name>
</gene>
<dbReference type="Gene3D" id="3.40.930.10">
    <property type="entry name" value="Mannitol-specific EII, Chain A"/>
    <property type="match status" value="1"/>
</dbReference>
<dbReference type="InterPro" id="IPR013011">
    <property type="entry name" value="PTS_EIIB_2"/>
</dbReference>
<evidence type="ECO:0008006" key="8">
    <source>
        <dbReference type="Google" id="ProtNLM"/>
    </source>
</evidence>
<evidence type="ECO:0000256" key="2">
    <source>
        <dbReference type="ARBA" id="ARBA00023015"/>
    </source>
</evidence>
<dbReference type="Gene3D" id="1.10.10.10">
    <property type="entry name" value="Winged helix-like DNA-binding domain superfamily/Winged helix DNA-binding domain"/>
    <property type="match status" value="2"/>
</dbReference>
<dbReference type="InterPro" id="IPR013196">
    <property type="entry name" value="HTH_11"/>
</dbReference>
<dbReference type="SUPFAM" id="SSF52794">
    <property type="entry name" value="PTS system IIB component-like"/>
    <property type="match status" value="1"/>
</dbReference>
<feature type="domain" description="PTS EIIB type-2" evidence="5">
    <location>
        <begin position="396"/>
        <end position="485"/>
    </location>
</feature>
<dbReference type="EMBL" id="LVVL01000001">
    <property type="protein sequence ID" value="OAN15226.1"/>
    <property type="molecule type" value="Genomic_DNA"/>
</dbReference>
<proteinExistence type="predicted"/>
<organism evidence="6 7">
    <name type="scientific">Exiguobacterium undae</name>
    <dbReference type="NCBI Taxonomy" id="169177"/>
    <lineage>
        <taxon>Bacteria</taxon>
        <taxon>Bacillati</taxon>
        <taxon>Bacillota</taxon>
        <taxon>Bacilli</taxon>
        <taxon>Bacillales</taxon>
        <taxon>Bacillales Family XII. Incertae Sedis</taxon>
        <taxon>Exiguobacterium</taxon>
    </lineage>
</organism>
<evidence type="ECO:0000313" key="7">
    <source>
        <dbReference type="Proteomes" id="UP000078447"/>
    </source>
</evidence>
<evidence type="ECO:0000259" key="4">
    <source>
        <dbReference type="PROSITE" id="PS51094"/>
    </source>
</evidence>
<dbReference type="SUPFAM" id="SSF55804">
    <property type="entry name" value="Phoshotransferase/anion transport protein"/>
    <property type="match status" value="1"/>
</dbReference>
<name>A0ABX2VC04_9BACL</name>
<dbReference type="SUPFAM" id="SSF63520">
    <property type="entry name" value="PTS-regulatory domain, PRD"/>
    <property type="match status" value="1"/>
</dbReference>
<feature type="domain" description="PTS EIIA type-2" evidence="4">
    <location>
        <begin position="509"/>
        <end position="658"/>
    </location>
</feature>
<evidence type="ECO:0000259" key="5">
    <source>
        <dbReference type="PROSITE" id="PS51099"/>
    </source>
</evidence>
<dbReference type="InterPro" id="IPR050661">
    <property type="entry name" value="BglG_antiterminators"/>
</dbReference>
<dbReference type="Pfam" id="PF00359">
    <property type="entry name" value="PTS_EIIA_2"/>
    <property type="match status" value="1"/>
</dbReference>
<dbReference type="InterPro" id="IPR036095">
    <property type="entry name" value="PTS_EIIB-like_sf"/>
</dbReference>
<evidence type="ECO:0000256" key="3">
    <source>
        <dbReference type="ARBA" id="ARBA00023163"/>
    </source>
</evidence>
<reference evidence="6 7" key="1">
    <citation type="submission" date="2016-03" db="EMBL/GenBank/DDBJ databases">
        <authorList>
            <person name="Cho S.-Y."/>
            <person name="Lim S."/>
            <person name="Kim H."/>
            <person name="Soh E.H."/>
            <person name="Moon J.S."/>
        </authorList>
    </citation>
    <scope>NUCLEOTIDE SEQUENCE [LARGE SCALE GENOMIC DNA]</scope>
    <source>
        <strain evidence="6 7">KCTC 3810</strain>
    </source>
</reference>
<dbReference type="InterPro" id="IPR002178">
    <property type="entry name" value="PTS_EIIA_type-2_dom"/>
</dbReference>
<dbReference type="Gene3D" id="3.40.50.2300">
    <property type="match status" value="1"/>
</dbReference>
<evidence type="ECO:0000256" key="1">
    <source>
        <dbReference type="ARBA" id="ARBA00022679"/>
    </source>
</evidence>
<dbReference type="PANTHER" id="PTHR30185:SF18">
    <property type="entry name" value="TRANSCRIPTIONAL REGULATOR MTLR"/>
    <property type="match status" value="1"/>
</dbReference>
<dbReference type="PROSITE" id="PS51094">
    <property type="entry name" value="PTS_EIIA_TYPE_2"/>
    <property type="match status" value="1"/>
</dbReference>
<dbReference type="PROSITE" id="PS51099">
    <property type="entry name" value="PTS_EIIB_TYPE_2"/>
    <property type="match status" value="1"/>
</dbReference>